<keyword evidence="3" id="KW-1185">Reference proteome</keyword>
<name>A0ABP2AVB9_SARVE</name>
<sequence>MKDLLDSNSNVENVLDEKKVNYSFNINDKLKILINDKDENFNEEEIKKWAKRNNATELFLNLWNIYNDLYKTCGGINPVIAYVQAAIETNFGNFDDDLKESFNNPYGVKEFKYDDNGVLNEEYTKFVSWQEGIEAHLDHLALYFGAEGYPKDNSKDTRHFYYLYGICSNIQDLQDKWTTKKEYSNRILDELKNIYSSSSKNVKRVDNLSDVEILRCENKLLKDKYNRLIDSLKTILDNEIK</sequence>
<organism evidence="2 3">
    <name type="scientific">Sarcina ventriculi</name>
    <name type="common">Clostridium ventriculi</name>
    <dbReference type="NCBI Taxonomy" id="1267"/>
    <lineage>
        <taxon>Bacteria</taxon>
        <taxon>Bacillati</taxon>
        <taxon>Bacillota</taxon>
        <taxon>Clostridia</taxon>
        <taxon>Eubacteriales</taxon>
        <taxon>Clostridiaceae</taxon>
        <taxon>Sarcina</taxon>
    </lineage>
</organism>
<comment type="caution">
    <text evidence="2">The sequence shown here is derived from an EMBL/GenBank/DDBJ whole genome shotgun (WGS) entry which is preliminary data.</text>
</comment>
<evidence type="ECO:0000313" key="3">
    <source>
        <dbReference type="Proteomes" id="UP000095488"/>
    </source>
</evidence>
<evidence type="ECO:0000313" key="2">
    <source>
        <dbReference type="EMBL" id="CUO22413.1"/>
    </source>
</evidence>
<dbReference type="RefSeq" id="WP_055260217.1">
    <property type="nucleotide sequence ID" value="NZ_CABIXL010000011.1"/>
</dbReference>
<dbReference type="Proteomes" id="UP000095488">
    <property type="component" value="Unassembled WGS sequence"/>
</dbReference>
<proteinExistence type="predicted"/>
<evidence type="ECO:0000259" key="1">
    <source>
        <dbReference type="Pfam" id="PF01832"/>
    </source>
</evidence>
<accession>A0ABP2AVB9</accession>
<gene>
    <name evidence="2" type="ORF">ERS852473_02239</name>
</gene>
<dbReference type="EMBL" id="CYZR01000011">
    <property type="protein sequence ID" value="CUO22413.1"/>
    <property type="molecule type" value="Genomic_DNA"/>
</dbReference>
<dbReference type="Pfam" id="PF01832">
    <property type="entry name" value="Glucosaminidase"/>
    <property type="match status" value="1"/>
</dbReference>
<dbReference type="InterPro" id="IPR002901">
    <property type="entry name" value="MGlyc_endo_b_GlcNAc-like_dom"/>
</dbReference>
<feature type="domain" description="Mannosyl-glycoprotein endo-beta-N-acetylglucosamidase-like" evidence="1">
    <location>
        <begin position="74"/>
        <end position="189"/>
    </location>
</feature>
<reference evidence="2 3" key="1">
    <citation type="submission" date="2015-09" db="EMBL/GenBank/DDBJ databases">
        <authorList>
            <consortium name="Pathogen Informatics"/>
            <person name="Wu L."/>
            <person name="Ma J."/>
        </authorList>
    </citation>
    <scope>NUCLEOTIDE SEQUENCE [LARGE SCALE GENOMIC DNA]</scope>
    <source>
        <strain evidence="2 3">2789STDY5834858</strain>
    </source>
</reference>
<protein>
    <submittedName>
        <fullName evidence="2">Mannosyl-glycoprotein endo-beta-N-acetylglucosaminidase</fullName>
    </submittedName>
</protein>